<feature type="region of interest" description="Disordered" evidence="1">
    <location>
        <begin position="162"/>
        <end position="183"/>
    </location>
</feature>
<reference evidence="3 4" key="2">
    <citation type="submission" date="2018-11" db="EMBL/GenBank/DDBJ databases">
        <authorList>
            <consortium name="Pathogen Informatics"/>
        </authorList>
    </citation>
    <scope>NUCLEOTIDE SEQUENCE [LARGE SCALE GENOMIC DNA]</scope>
    <source>
        <strain evidence="3 4">Egypt</strain>
    </source>
</reference>
<dbReference type="OrthoDB" id="6282526at2759"/>
<evidence type="ECO:0000256" key="2">
    <source>
        <dbReference type="SAM" id="Phobius"/>
    </source>
</evidence>
<protein>
    <submittedName>
        <fullName evidence="3 5">Uncharacterized protein</fullName>
    </submittedName>
</protein>
<reference evidence="5" key="1">
    <citation type="submission" date="2016-06" db="UniProtKB">
        <authorList>
            <consortium name="WormBaseParasite"/>
        </authorList>
    </citation>
    <scope>IDENTIFICATION</scope>
</reference>
<proteinExistence type="predicted"/>
<dbReference type="Proteomes" id="UP000272942">
    <property type="component" value="Unassembled WGS sequence"/>
</dbReference>
<sequence>MLFSSTVGSLVLNTPDFQAGSPMSKEKKGGVSMSSSLSSKVRSRMGFILWPRECVTRACDYVWSLTSEANDTPELVNEQSPVSTGKLDDTVNLNVPSENARQTKIWPTDLFPVPTIQFSKRHIPWPGNYISKACDYVWSLTSEEDAVEGDNGIHINTEYSETATTTEVTPKPQLGDSNRSESIPSGDGVVRRFLPTRIPVISRLHAPNTYISWSGGYVSRACDYIWSFAHETDSKGAVMDQCSERLTMQEQGTESKIVTDEGQVKQYSQPDLTLVSKCHSDEWSVPWPGNYIAKACDYMWPFGNDTNENPDIQLDTDVNESKEWIRESDPNVAFLAYFSIAFLFAFPLMFSVTFLILFLSSFGVVFLITFIFSFLFALVSASVISMALPMHQIPPALLAYLHPQFWLNSLWHLTHQISLGSILSTGTRWCPTVVWNILFTSRP</sequence>
<feature type="region of interest" description="Disordered" evidence="1">
    <location>
        <begin position="15"/>
        <end position="35"/>
    </location>
</feature>
<dbReference type="EMBL" id="UZAN01051557">
    <property type="protein sequence ID" value="VDP88983.1"/>
    <property type="molecule type" value="Genomic_DNA"/>
</dbReference>
<name>A0A183AXX3_9TREM</name>
<evidence type="ECO:0000313" key="5">
    <source>
        <dbReference type="WBParaSite" id="ECPE_0001184301-mRNA-1"/>
    </source>
</evidence>
<evidence type="ECO:0000256" key="1">
    <source>
        <dbReference type="SAM" id="MobiDB-lite"/>
    </source>
</evidence>
<keyword evidence="2" id="KW-0812">Transmembrane</keyword>
<organism evidence="5">
    <name type="scientific">Echinostoma caproni</name>
    <dbReference type="NCBI Taxonomy" id="27848"/>
    <lineage>
        <taxon>Eukaryota</taxon>
        <taxon>Metazoa</taxon>
        <taxon>Spiralia</taxon>
        <taxon>Lophotrochozoa</taxon>
        <taxon>Platyhelminthes</taxon>
        <taxon>Trematoda</taxon>
        <taxon>Digenea</taxon>
        <taxon>Plagiorchiida</taxon>
        <taxon>Echinostomata</taxon>
        <taxon>Echinostomatoidea</taxon>
        <taxon>Echinostomatidae</taxon>
        <taxon>Echinostoma</taxon>
    </lineage>
</organism>
<keyword evidence="2" id="KW-1133">Transmembrane helix</keyword>
<evidence type="ECO:0000313" key="3">
    <source>
        <dbReference type="EMBL" id="VDP88983.1"/>
    </source>
</evidence>
<dbReference type="WBParaSite" id="ECPE_0001184301-mRNA-1">
    <property type="protein sequence ID" value="ECPE_0001184301-mRNA-1"/>
    <property type="gene ID" value="ECPE_0001184301"/>
</dbReference>
<keyword evidence="4" id="KW-1185">Reference proteome</keyword>
<keyword evidence="2" id="KW-0472">Membrane</keyword>
<evidence type="ECO:0000313" key="4">
    <source>
        <dbReference type="Proteomes" id="UP000272942"/>
    </source>
</evidence>
<dbReference type="AlphaFoldDB" id="A0A183AXX3"/>
<accession>A0A183AXX3</accession>
<feature type="transmembrane region" description="Helical" evidence="2">
    <location>
        <begin position="332"/>
        <end position="358"/>
    </location>
</feature>
<feature type="transmembrane region" description="Helical" evidence="2">
    <location>
        <begin position="364"/>
        <end position="388"/>
    </location>
</feature>
<gene>
    <name evidence="3" type="ORF">ECPE_LOCUS11808</name>
</gene>